<dbReference type="Proteomes" id="UP001239994">
    <property type="component" value="Unassembled WGS sequence"/>
</dbReference>
<proteinExistence type="predicted"/>
<feature type="transmembrane region" description="Helical" evidence="1">
    <location>
        <begin position="31"/>
        <end position="49"/>
    </location>
</feature>
<keyword evidence="1" id="KW-0472">Membrane</keyword>
<accession>A0AAD8ZAM8</accession>
<keyword evidence="1" id="KW-1133">Transmembrane helix</keyword>
<dbReference type="Pfam" id="PF14986">
    <property type="entry name" value="DUF4514"/>
    <property type="match status" value="1"/>
</dbReference>
<dbReference type="AlphaFoldDB" id="A0AAD8ZAM8"/>
<evidence type="ECO:0000313" key="2">
    <source>
        <dbReference type="EMBL" id="KAK1794315.1"/>
    </source>
</evidence>
<dbReference type="PANTHER" id="PTHR37857">
    <property type="entry name" value="TRANSMEMBRANE PROTEIN 273"/>
    <property type="match status" value="1"/>
</dbReference>
<dbReference type="PANTHER" id="PTHR37857:SF1">
    <property type="entry name" value="TRANSMEMBRANE PROTEIN 273"/>
    <property type="match status" value="1"/>
</dbReference>
<name>A0AAD8ZAM8_9TELE</name>
<evidence type="ECO:0008006" key="4">
    <source>
        <dbReference type="Google" id="ProtNLM"/>
    </source>
</evidence>
<keyword evidence="3" id="KW-1185">Reference proteome</keyword>
<evidence type="ECO:0000313" key="3">
    <source>
        <dbReference type="Proteomes" id="UP001239994"/>
    </source>
</evidence>
<dbReference type="InterPro" id="IPR029395">
    <property type="entry name" value="DUF4514"/>
</dbReference>
<sequence length="76" mass="8573">MTHNVVTDTLFLHVRADDNSSTDEPTPEVKYAAIGIGIGVFLSICFIAVKLCMIKRHMFDNEPSDESVRRSFTQQK</sequence>
<dbReference type="EMBL" id="JAROKS010000017">
    <property type="protein sequence ID" value="KAK1794315.1"/>
    <property type="molecule type" value="Genomic_DNA"/>
</dbReference>
<reference evidence="2" key="1">
    <citation type="submission" date="2023-03" db="EMBL/GenBank/DDBJ databases">
        <title>Electrophorus voltai genome.</title>
        <authorList>
            <person name="Bian C."/>
        </authorList>
    </citation>
    <scope>NUCLEOTIDE SEQUENCE</scope>
    <source>
        <strain evidence="2">CB-2022</strain>
        <tissue evidence="2">Muscle</tissue>
    </source>
</reference>
<organism evidence="2 3">
    <name type="scientific">Electrophorus voltai</name>
    <dbReference type="NCBI Taxonomy" id="2609070"/>
    <lineage>
        <taxon>Eukaryota</taxon>
        <taxon>Metazoa</taxon>
        <taxon>Chordata</taxon>
        <taxon>Craniata</taxon>
        <taxon>Vertebrata</taxon>
        <taxon>Euteleostomi</taxon>
        <taxon>Actinopterygii</taxon>
        <taxon>Neopterygii</taxon>
        <taxon>Teleostei</taxon>
        <taxon>Ostariophysi</taxon>
        <taxon>Gymnotiformes</taxon>
        <taxon>Gymnotoidei</taxon>
        <taxon>Gymnotidae</taxon>
        <taxon>Electrophorus</taxon>
    </lineage>
</organism>
<evidence type="ECO:0000256" key="1">
    <source>
        <dbReference type="SAM" id="Phobius"/>
    </source>
</evidence>
<gene>
    <name evidence="2" type="ORF">P4O66_011199</name>
</gene>
<keyword evidence="1" id="KW-0812">Transmembrane</keyword>
<comment type="caution">
    <text evidence="2">The sequence shown here is derived from an EMBL/GenBank/DDBJ whole genome shotgun (WGS) entry which is preliminary data.</text>
</comment>
<protein>
    <recommendedName>
        <fullName evidence="4">Transmembrane protein 273</fullName>
    </recommendedName>
</protein>